<dbReference type="Pfam" id="PF07690">
    <property type="entry name" value="MFS_1"/>
    <property type="match status" value="1"/>
</dbReference>
<evidence type="ECO:0000313" key="7">
    <source>
        <dbReference type="EMBL" id="MCX5463737.1"/>
    </source>
</evidence>
<proteinExistence type="predicted"/>
<feature type="transmembrane region" description="Helical" evidence="5">
    <location>
        <begin position="148"/>
        <end position="169"/>
    </location>
</feature>
<feature type="transmembrane region" description="Helical" evidence="5">
    <location>
        <begin position="89"/>
        <end position="109"/>
    </location>
</feature>
<accession>A0ABT3VKR7</accession>
<dbReference type="InterPro" id="IPR005829">
    <property type="entry name" value="Sugar_transporter_CS"/>
</dbReference>
<feature type="transmembrane region" description="Helical" evidence="5">
    <location>
        <begin position="343"/>
        <end position="364"/>
    </location>
</feature>
<feature type="domain" description="Major facilitator superfamily (MFS) profile" evidence="6">
    <location>
        <begin position="21"/>
        <end position="431"/>
    </location>
</feature>
<feature type="transmembrane region" description="Helical" evidence="5">
    <location>
        <begin position="21"/>
        <end position="47"/>
    </location>
</feature>
<dbReference type="InterPro" id="IPR020846">
    <property type="entry name" value="MFS_dom"/>
</dbReference>
<feature type="transmembrane region" description="Helical" evidence="5">
    <location>
        <begin position="318"/>
        <end position="337"/>
    </location>
</feature>
<dbReference type="Gene3D" id="1.20.1250.20">
    <property type="entry name" value="MFS general substrate transporter like domains"/>
    <property type="match status" value="2"/>
</dbReference>
<protein>
    <submittedName>
        <fullName evidence="7">MFS transporter</fullName>
    </submittedName>
</protein>
<evidence type="ECO:0000256" key="1">
    <source>
        <dbReference type="ARBA" id="ARBA00004141"/>
    </source>
</evidence>
<evidence type="ECO:0000259" key="6">
    <source>
        <dbReference type="PROSITE" id="PS50850"/>
    </source>
</evidence>
<comment type="caution">
    <text evidence="7">The sequence shown here is derived from an EMBL/GenBank/DDBJ whole genome shotgun (WGS) entry which is preliminary data.</text>
</comment>
<dbReference type="PANTHER" id="PTHR23508">
    <property type="entry name" value="CARBOXYLIC ACID TRANSPORTER PROTEIN HOMOLOG"/>
    <property type="match status" value="1"/>
</dbReference>
<feature type="transmembrane region" description="Helical" evidence="5">
    <location>
        <begin position="175"/>
        <end position="196"/>
    </location>
</feature>
<feature type="transmembrane region" description="Helical" evidence="5">
    <location>
        <begin position="248"/>
        <end position="268"/>
    </location>
</feature>
<dbReference type="RefSeq" id="WP_266120438.1">
    <property type="nucleotide sequence ID" value="NZ_JAPKNA010000001.1"/>
</dbReference>
<dbReference type="PROSITE" id="PS00217">
    <property type="entry name" value="SUGAR_TRANSPORT_2"/>
    <property type="match status" value="1"/>
</dbReference>
<keyword evidence="3 5" id="KW-1133">Transmembrane helix</keyword>
<keyword evidence="2 5" id="KW-0812">Transmembrane</keyword>
<feature type="transmembrane region" description="Helical" evidence="5">
    <location>
        <begin position="404"/>
        <end position="426"/>
    </location>
</feature>
<evidence type="ECO:0000256" key="5">
    <source>
        <dbReference type="SAM" id="Phobius"/>
    </source>
</evidence>
<evidence type="ECO:0000256" key="4">
    <source>
        <dbReference type="ARBA" id="ARBA00023136"/>
    </source>
</evidence>
<keyword evidence="8" id="KW-1185">Reference proteome</keyword>
<organism evidence="7 8">
    <name type="scientific">Alcaligenes parafaecalis</name>
    <dbReference type="NCBI Taxonomy" id="171260"/>
    <lineage>
        <taxon>Bacteria</taxon>
        <taxon>Pseudomonadati</taxon>
        <taxon>Pseudomonadota</taxon>
        <taxon>Betaproteobacteria</taxon>
        <taxon>Burkholderiales</taxon>
        <taxon>Alcaligenaceae</taxon>
        <taxon>Alcaligenes</taxon>
    </lineage>
</organism>
<feature type="transmembrane region" description="Helical" evidence="5">
    <location>
        <begin position="59"/>
        <end position="77"/>
    </location>
</feature>
<gene>
    <name evidence="7" type="ORF">OSH09_06045</name>
</gene>
<dbReference type="InterPro" id="IPR036259">
    <property type="entry name" value="MFS_trans_sf"/>
</dbReference>
<name>A0ABT3VKR7_9BURK</name>
<feature type="transmembrane region" description="Helical" evidence="5">
    <location>
        <begin position="288"/>
        <end position="306"/>
    </location>
</feature>
<feature type="transmembrane region" description="Helical" evidence="5">
    <location>
        <begin position="376"/>
        <end position="398"/>
    </location>
</feature>
<comment type="subcellular location">
    <subcellularLocation>
        <location evidence="1">Membrane</location>
        <topology evidence="1">Multi-pass membrane protein</topology>
    </subcellularLocation>
</comment>
<reference evidence="7 8" key="1">
    <citation type="submission" date="2022-11" db="EMBL/GenBank/DDBJ databases">
        <title>Biodiversity and phylogenetic relationships of bacteria.</title>
        <authorList>
            <person name="Machado R.A.R."/>
            <person name="Bhat A."/>
            <person name="Loulou A."/>
            <person name="Kallel S."/>
        </authorList>
    </citation>
    <scope>NUCLEOTIDE SEQUENCE [LARGE SCALE GENOMIC DNA]</scope>
    <source>
        <strain evidence="7 8">DSM 13975</strain>
    </source>
</reference>
<dbReference type="EMBL" id="JAPKNA010000001">
    <property type="protein sequence ID" value="MCX5463737.1"/>
    <property type="molecule type" value="Genomic_DNA"/>
</dbReference>
<evidence type="ECO:0000256" key="3">
    <source>
        <dbReference type="ARBA" id="ARBA00022989"/>
    </source>
</evidence>
<dbReference type="InterPro" id="IPR011701">
    <property type="entry name" value="MFS"/>
</dbReference>
<evidence type="ECO:0000313" key="8">
    <source>
        <dbReference type="Proteomes" id="UP001209916"/>
    </source>
</evidence>
<dbReference type="PANTHER" id="PTHR23508:SF10">
    <property type="entry name" value="CARBOXYLIC ACID TRANSPORTER PROTEIN HOMOLOG"/>
    <property type="match status" value="1"/>
</dbReference>
<dbReference type="SUPFAM" id="SSF103473">
    <property type="entry name" value="MFS general substrate transporter"/>
    <property type="match status" value="1"/>
</dbReference>
<sequence>MAGTTYSGAAWPVPTRITLRVVFLCFLAILFEGYDVGVMGAILPALAADKAWELTPLELGALGSYALLGMFFGALAIGTLSDMVGRKKMLILCVAGFSLSMAGAAWAPTPTVFGIFRFLGGLALGGVIPVAAAYTIEFSPPQRRSLNYGLMYSGYSLGILSSALFAIWLLPQFGWREVVAVGALPIISVPFLIKFLPESLDYLQTKGRHTEALALANKLGMNALPVASTTEPVQANWRSVLRAIFGPGYLRATVCFWMALFFGMMLVYGLNTWLPQIMRQNGFDLGSSLMFLVVFSLASAIGGVFLGSLADRSGPRRIVFLFYLLGGLAILGLMLGNSLVTNYILVALAGIGSISTSLILTGYLTNYYSPHARGTATGWAMSFARLGAVCGPLVGGYIGNLGLAVSWNFIVFSVAGLGAALMVAAIPARPAGE</sequence>
<dbReference type="PROSITE" id="PS50850">
    <property type="entry name" value="MFS"/>
    <property type="match status" value="1"/>
</dbReference>
<dbReference type="Proteomes" id="UP001209916">
    <property type="component" value="Unassembled WGS sequence"/>
</dbReference>
<dbReference type="CDD" id="cd17365">
    <property type="entry name" value="MFS_PcaK_like"/>
    <property type="match status" value="1"/>
</dbReference>
<evidence type="ECO:0000256" key="2">
    <source>
        <dbReference type="ARBA" id="ARBA00022692"/>
    </source>
</evidence>
<feature type="transmembrane region" description="Helical" evidence="5">
    <location>
        <begin position="115"/>
        <end position="136"/>
    </location>
</feature>
<keyword evidence="4 5" id="KW-0472">Membrane</keyword>